<feature type="compositionally biased region" description="Low complexity" evidence="1">
    <location>
        <begin position="1"/>
        <end position="15"/>
    </location>
</feature>
<gene>
    <name evidence="2" type="ORF">Dda_4602</name>
</gene>
<comment type="caution">
    <text evidence="2">The sequence shown here is derived from an EMBL/GenBank/DDBJ whole genome shotgun (WGS) entry which is preliminary data.</text>
</comment>
<name>A0AAD6IXM4_DREDA</name>
<sequence>MAAAATANPNAPPAAKDAVPTVEITANSSIKSKVRQCLAILQVPSEGEPAPTATTRKAARKGNRIVALKAVHPSAGSKTITVAEIAKRCIAAAGATDGKGATGTWWQYTKLESSLIEWPPKKQTKTKTDPPPRPTAAAAGNTDREKEQQEELDADALLNASKRRRSVIDERAAKKRKLDHSDIEPSPPRPVSVDLSSDDRPPHLRHSSPAASSDSIPPHLRSSSPAARSDSSSIPPHLRHSPPAAGSDDSIPPHLRSSTPTPKPSSPARPSASTARNQPDSHTANATREDPPVTSSPPPMVDEQMESDDDEDGDEYRDFQQLDLDHVPEKYTKKLLADLDEAERRRKKYRAVAVMTIYLSLQRRGDLEKLYGVQTNFEVKAKDD</sequence>
<reference evidence="2" key="1">
    <citation type="submission" date="2023-01" db="EMBL/GenBank/DDBJ databases">
        <title>The chitinases involved in constricting ring structure development in the nematode-trapping fungus Drechslerella dactyloides.</title>
        <authorList>
            <person name="Wang R."/>
            <person name="Zhang L."/>
            <person name="Tang P."/>
            <person name="Li S."/>
            <person name="Liang L."/>
        </authorList>
    </citation>
    <scope>NUCLEOTIDE SEQUENCE</scope>
    <source>
        <strain evidence="2">YMF1.00031</strain>
    </source>
</reference>
<feature type="region of interest" description="Disordered" evidence="1">
    <location>
        <begin position="1"/>
        <end position="20"/>
    </location>
</feature>
<protein>
    <submittedName>
        <fullName evidence="2">Uncharacterized protein</fullName>
    </submittedName>
</protein>
<feature type="compositionally biased region" description="Acidic residues" evidence="1">
    <location>
        <begin position="303"/>
        <end position="315"/>
    </location>
</feature>
<evidence type="ECO:0000313" key="3">
    <source>
        <dbReference type="Proteomes" id="UP001221413"/>
    </source>
</evidence>
<feature type="region of interest" description="Disordered" evidence="1">
    <location>
        <begin position="116"/>
        <end position="325"/>
    </location>
</feature>
<accession>A0AAD6IXM4</accession>
<organism evidence="2 3">
    <name type="scientific">Drechslerella dactyloides</name>
    <name type="common">Nematode-trapping fungus</name>
    <name type="synonym">Arthrobotrys dactyloides</name>
    <dbReference type="NCBI Taxonomy" id="74499"/>
    <lineage>
        <taxon>Eukaryota</taxon>
        <taxon>Fungi</taxon>
        <taxon>Dikarya</taxon>
        <taxon>Ascomycota</taxon>
        <taxon>Pezizomycotina</taxon>
        <taxon>Orbiliomycetes</taxon>
        <taxon>Orbiliales</taxon>
        <taxon>Orbiliaceae</taxon>
        <taxon>Drechslerella</taxon>
    </lineage>
</organism>
<dbReference type="Proteomes" id="UP001221413">
    <property type="component" value="Unassembled WGS sequence"/>
</dbReference>
<feature type="compositionally biased region" description="Polar residues" evidence="1">
    <location>
        <begin position="277"/>
        <end position="286"/>
    </location>
</feature>
<feature type="compositionally biased region" description="Low complexity" evidence="1">
    <location>
        <begin position="207"/>
        <end position="233"/>
    </location>
</feature>
<evidence type="ECO:0000313" key="2">
    <source>
        <dbReference type="EMBL" id="KAJ6260376.1"/>
    </source>
</evidence>
<dbReference type="AlphaFoldDB" id="A0AAD6IXM4"/>
<keyword evidence="3" id="KW-1185">Reference proteome</keyword>
<dbReference type="EMBL" id="JAQGDS010000005">
    <property type="protein sequence ID" value="KAJ6260376.1"/>
    <property type="molecule type" value="Genomic_DNA"/>
</dbReference>
<evidence type="ECO:0000256" key="1">
    <source>
        <dbReference type="SAM" id="MobiDB-lite"/>
    </source>
</evidence>
<proteinExistence type="predicted"/>
<feature type="compositionally biased region" description="Basic and acidic residues" evidence="1">
    <location>
        <begin position="316"/>
        <end position="325"/>
    </location>
</feature>